<dbReference type="EMBL" id="PZFK01000010">
    <property type="protein sequence ID" value="PTI29805.1"/>
    <property type="molecule type" value="Genomic_DNA"/>
</dbReference>
<dbReference type="GO" id="GO:0071555">
    <property type="term" value="P:cell wall organization"/>
    <property type="evidence" value="ECO:0007669"/>
    <property type="project" value="UniProtKB-KW"/>
</dbReference>
<proteinExistence type="inferred from homology"/>
<protein>
    <recommendedName>
        <fullName evidence="9">Lipid II:glycine glycyltransferase</fullName>
        <ecNumber evidence="8">2.3.2.16</ecNumber>
    </recommendedName>
    <alternativeName>
        <fullName evidence="10">Factor essential for expression of methicillin resistance X</fullName>
    </alternativeName>
</protein>
<comment type="catalytic activity">
    <reaction evidence="11">
        <text>beta-D-GlcNAc-(1-&gt;4)-Mur2Ac(oyl-L-Ala-D-isoglutaminyl-L-Lys-D-Ala-D-Ala)-di-trans,octa-cis-undecaprenyl diphosphate + glycyl-tRNA(Gly) = beta-D-GlcNAc-(1-&gt;4)-Mur2Ac(oyl-L-Ala-D-isoglutaminyl-L-Lys-(N(6)-Gly)-D-Ala-D-Ala)-di-trans,octa-cis-undecaprenyl diphosphate + tRNA(Gly) + H(+)</text>
        <dbReference type="Rhea" id="RHEA:30435"/>
        <dbReference type="Rhea" id="RHEA-COMP:9664"/>
        <dbReference type="Rhea" id="RHEA-COMP:9683"/>
        <dbReference type="ChEBI" id="CHEBI:15378"/>
        <dbReference type="ChEBI" id="CHEBI:62233"/>
        <dbReference type="ChEBI" id="CHEBI:62234"/>
        <dbReference type="ChEBI" id="CHEBI:78442"/>
        <dbReference type="ChEBI" id="CHEBI:78522"/>
        <dbReference type="EC" id="2.3.2.16"/>
    </reaction>
</comment>
<dbReference type="GO" id="GO:0008360">
    <property type="term" value="P:regulation of cell shape"/>
    <property type="evidence" value="ECO:0007669"/>
    <property type="project" value="UniProtKB-KW"/>
</dbReference>
<gene>
    <name evidence="13" type="ORF">BU072_06165</name>
</gene>
<evidence type="ECO:0000256" key="9">
    <source>
        <dbReference type="ARBA" id="ARBA00040679"/>
    </source>
</evidence>
<dbReference type="GO" id="GO:0016755">
    <property type="term" value="F:aminoacyltransferase activity"/>
    <property type="evidence" value="ECO:0007669"/>
    <property type="project" value="InterPro"/>
</dbReference>
<keyword evidence="5" id="KW-0573">Peptidoglycan synthesis</keyword>
<dbReference type="InterPro" id="IPR003447">
    <property type="entry name" value="FEMABX"/>
</dbReference>
<dbReference type="PANTHER" id="PTHR36174">
    <property type="entry name" value="LIPID II:GLYCINE GLYCYLTRANSFERASE"/>
    <property type="match status" value="1"/>
</dbReference>
<evidence type="ECO:0000256" key="3">
    <source>
        <dbReference type="ARBA" id="ARBA00022679"/>
    </source>
</evidence>
<dbReference type="Pfam" id="PF02388">
    <property type="entry name" value="FemAB"/>
    <property type="match status" value="1"/>
</dbReference>
<keyword evidence="6" id="KW-0012">Acyltransferase</keyword>
<comment type="similarity">
    <text evidence="2">Belongs to the FemABX family.</text>
</comment>
<dbReference type="OrthoDB" id="9785911at2"/>
<feature type="coiled-coil region" evidence="12">
    <location>
        <begin position="241"/>
        <end position="294"/>
    </location>
</feature>
<dbReference type="Gene3D" id="1.20.58.90">
    <property type="match status" value="1"/>
</dbReference>
<dbReference type="PANTHER" id="PTHR36174:SF1">
    <property type="entry name" value="LIPID II:GLYCINE GLYCYLTRANSFERASE"/>
    <property type="match status" value="1"/>
</dbReference>
<dbReference type="Gene3D" id="3.40.630.30">
    <property type="match status" value="2"/>
</dbReference>
<accession>A0A2T4PTU7</accession>
<evidence type="ECO:0000256" key="10">
    <source>
        <dbReference type="ARBA" id="ARBA00042933"/>
    </source>
</evidence>
<sequence>MTIKKMNITHEQHDEFVKQHPNGDMLQLTKWAESKKLTGWYSRRIAVGDGETLTGVAQLLFKKVPKLPYTLCYISRGFVVDYKDETSVKVLFELSKEMARNEKSYAIKIDPDIEVDQSEGVLEYLTSLGFEHKGFEDGLSKSYIQPRMTMITKIDQPEEDLMQSFDKRNRSRVRNSLKRGTELIIGNRDDLKIFAQIMEETGERDNFLTRDVSYFENIYDHLHPDGDCELFLVKVVPDNVLKDLFKERDALLEEKEKLTNRRQTKKVVNQLNDAEEKLGNFEKRIQEMEELKEQKPDGVYLSGGILIFSGKKSYYLYGASSNEYREFLPNHRMIIEMMRFAKEKGADKFDFGGTDNDPDQDHDHYGLWAFKRVWGTYLSEKIGEFDYVLNKPLYTAIEKVKPAVSTYKRKIEKKIKRK</sequence>
<dbReference type="GO" id="GO:0009252">
    <property type="term" value="P:peptidoglycan biosynthetic process"/>
    <property type="evidence" value="ECO:0007669"/>
    <property type="project" value="UniProtKB-KW"/>
</dbReference>
<name>A0A2T4PTU7_9STAP</name>
<evidence type="ECO:0000256" key="8">
    <source>
        <dbReference type="ARBA" id="ARBA00039074"/>
    </source>
</evidence>
<organism evidence="13 14">
    <name type="scientific">Mammaliicoccus vitulinus</name>
    <dbReference type="NCBI Taxonomy" id="71237"/>
    <lineage>
        <taxon>Bacteria</taxon>
        <taxon>Bacillati</taxon>
        <taxon>Bacillota</taxon>
        <taxon>Bacilli</taxon>
        <taxon>Bacillales</taxon>
        <taxon>Staphylococcaceae</taxon>
        <taxon>Mammaliicoccus</taxon>
    </lineage>
</organism>
<keyword evidence="3 13" id="KW-0808">Transferase</keyword>
<keyword evidence="12" id="KW-0175">Coiled coil</keyword>
<comment type="caution">
    <text evidence="13">The sequence shown here is derived from an EMBL/GenBank/DDBJ whole genome shotgun (WGS) entry which is preliminary data.</text>
</comment>
<dbReference type="STRING" id="1167632.GCA_000286335_00794"/>
<evidence type="ECO:0000313" key="14">
    <source>
        <dbReference type="Proteomes" id="UP000241209"/>
    </source>
</evidence>
<dbReference type="EC" id="2.3.2.16" evidence="8"/>
<evidence type="ECO:0000256" key="7">
    <source>
        <dbReference type="ARBA" id="ARBA00023316"/>
    </source>
</evidence>
<dbReference type="SUPFAM" id="SSF55729">
    <property type="entry name" value="Acyl-CoA N-acyltransferases (Nat)"/>
    <property type="match status" value="2"/>
</dbReference>
<evidence type="ECO:0000256" key="2">
    <source>
        <dbReference type="ARBA" id="ARBA00009943"/>
    </source>
</evidence>
<dbReference type="GO" id="GO:0005737">
    <property type="term" value="C:cytoplasm"/>
    <property type="evidence" value="ECO:0007669"/>
    <property type="project" value="UniProtKB-SubCell"/>
</dbReference>
<evidence type="ECO:0000256" key="12">
    <source>
        <dbReference type="SAM" id="Coils"/>
    </source>
</evidence>
<evidence type="ECO:0000256" key="4">
    <source>
        <dbReference type="ARBA" id="ARBA00022960"/>
    </source>
</evidence>
<evidence type="ECO:0000256" key="11">
    <source>
        <dbReference type="ARBA" id="ARBA00048654"/>
    </source>
</evidence>
<reference evidence="13 14" key="1">
    <citation type="journal article" date="2016" name="Front. Microbiol.">
        <title>Comprehensive Phylogenetic Analysis of Bovine Non-aureus Staphylococci Species Based on Whole-Genome Sequencing.</title>
        <authorList>
            <person name="Naushad S."/>
            <person name="Barkema H.W."/>
            <person name="Luby C."/>
            <person name="Condas L.A."/>
            <person name="Nobrega D.B."/>
            <person name="Carson D.A."/>
            <person name="De Buck J."/>
        </authorList>
    </citation>
    <scope>NUCLEOTIDE SEQUENCE [LARGE SCALE GENOMIC DNA]</scope>
    <source>
        <strain evidence="13 14">SNUC 2204</strain>
    </source>
</reference>
<evidence type="ECO:0000313" key="13">
    <source>
        <dbReference type="EMBL" id="PTI29805.1"/>
    </source>
</evidence>
<keyword evidence="4" id="KW-0133">Cell shape</keyword>
<evidence type="ECO:0000256" key="1">
    <source>
        <dbReference type="ARBA" id="ARBA00004496"/>
    </source>
</evidence>
<evidence type="ECO:0000256" key="6">
    <source>
        <dbReference type="ARBA" id="ARBA00023315"/>
    </source>
</evidence>
<keyword evidence="7" id="KW-0961">Cell wall biogenesis/degradation</keyword>
<comment type="subcellular location">
    <subcellularLocation>
        <location evidence="1">Cytoplasm</location>
    </subcellularLocation>
</comment>
<dbReference type="Proteomes" id="UP000241209">
    <property type="component" value="Unassembled WGS sequence"/>
</dbReference>
<dbReference type="AlphaFoldDB" id="A0A2T4PTU7"/>
<dbReference type="PROSITE" id="PS51191">
    <property type="entry name" value="FEMABX"/>
    <property type="match status" value="1"/>
</dbReference>
<evidence type="ECO:0000256" key="5">
    <source>
        <dbReference type="ARBA" id="ARBA00022984"/>
    </source>
</evidence>
<dbReference type="InterPro" id="IPR016181">
    <property type="entry name" value="Acyl_CoA_acyltransferase"/>
</dbReference>
<dbReference type="InterPro" id="IPR050644">
    <property type="entry name" value="PG_Glycine_Bridge_Synth"/>
</dbReference>